<feature type="compositionally biased region" description="Basic residues" evidence="1">
    <location>
        <begin position="91"/>
        <end position="102"/>
    </location>
</feature>
<accession>A0A8K0WKY8</accession>
<keyword evidence="2" id="KW-1133">Transmembrane helix</keyword>
<keyword evidence="4" id="KW-1185">Reference proteome</keyword>
<gene>
    <name evidence="3" type="ORF">B0I35DRAFT_515843</name>
</gene>
<evidence type="ECO:0000256" key="2">
    <source>
        <dbReference type="SAM" id="Phobius"/>
    </source>
</evidence>
<comment type="caution">
    <text evidence="3">The sequence shown here is derived from an EMBL/GenBank/DDBJ whole genome shotgun (WGS) entry which is preliminary data.</text>
</comment>
<evidence type="ECO:0000313" key="4">
    <source>
        <dbReference type="Proteomes" id="UP000813444"/>
    </source>
</evidence>
<dbReference type="AlphaFoldDB" id="A0A8K0WKY8"/>
<dbReference type="Proteomes" id="UP000813444">
    <property type="component" value="Unassembled WGS sequence"/>
</dbReference>
<feature type="transmembrane region" description="Helical" evidence="2">
    <location>
        <begin position="62"/>
        <end position="84"/>
    </location>
</feature>
<protein>
    <submittedName>
        <fullName evidence="3">Uncharacterized protein</fullName>
    </submittedName>
</protein>
<keyword evidence="2" id="KW-0472">Membrane</keyword>
<feature type="region of interest" description="Disordered" evidence="1">
    <location>
        <begin position="91"/>
        <end position="125"/>
    </location>
</feature>
<organism evidence="3 4">
    <name type="scientific">Stachybotrys elegans</name>
    <dbReference type="NCBI Taxonomy" id="80388"/>
    <lineage>
        <taxon>Eukaryota</taxon>
        <taxon>Fungi</taxon>
        <taxon>Dikarya</taxon>
        <taxon>Ascomycota</taxon>
        <taxon>Pezizomycotina</taxon>
        <taxon>Sordariomycetes</taxon>
        <taxon>Hypocreomycetidae</taxon>
        <taxon>Hypocreales</taxon>
        <taxon>Stachybotryaceae</taxon>
        <taxon>Stachybotrys</taxon>
    </lineage>
</organism>
<evidence type="ECO:0000313" key="3">
    <source>
        <dbReference type="EMBL" id="KAH7308000.1"/>
    </source>
</evidence>
<proteinExistence type="predicted"/>
<sequence>MLKAKTTEPHPTPQLNLPRIANHLPRCMYIPTPLPRRPALPLVPGRLHVLDKRQSYTTDSRIGIAVGVILGLFLVALLVFLYTYRGSIKLRRKRRRHRHKSSSSKSSKSSDDAPPPPPPPPPPAE</sequence>
<dbReference type="EMBL" id="JAGPNK010000016">
    <property type="protein sequence ID" value="KAH7308000.1"/>
    <property type="molecule type" value="Genomic_DNA"/>
</dbReference>
<feature type="compositionally biased region" description="Pro residues" evidence="1">
    <location>
        <begin position="113"/>
        <end position="125"/>
    </location>
</feature>
<keyword evidence="2" id="KW-0812">Transmembrane</keyword>
<reference evidence="3" key="1">
    <citation type="journal article" date="2021" name="Nat. Commun.">
        <title>Genetic determinants of endophytism in the Arabidopsis root mycobiome.</title>
        <authorList>
            <person name="Mesny F."/>
            <person name="Miyauchi S."/>
            <person name="Thiergart T."/>
            <person name="Pickel B."/>
            <person name="Atanasova L."/>
            <person name="Karlsson M."/>
            <person name="Huettel B."/>
            <person name="Barry K.W."/>
            <person name="Haridas S."/>
            <person name="Chen C."/>
            <person name="Bauer D."/>
            <person name="Andreopoulos W."/>
            <person name="Pangilinan J."/>
            <person name="LaButti K."/>
            <person name="Riley R."/>
            <person name="Lipzen A."/>
            <person name="Clum A."/>
            <person name="Drula E."/>
            <person name="Henrissat B."/>
            <person name="Kohler A."/>
            <person name="Grigoriev I.V."/>
            <person name="Martin F.M."/>
            <person name="Hacquard S."/>
        </authorList>
    </citation>
    <scope>NUCLEOTIDE SEQUENCE</scope>
    <source>
        <strain evidence="3">MPI-CAGE-CH-0235</strain>
    </source>
</reference>
<evidence type="ECO:0000256" key="1">
    <source>
        <dbReference type="SAM" id="MobiDB-lite"/>
    </source>
</evidence>
<name>A0A8K0WKY8_9HYPO</name>